<gene>
    <name evidence="2" type="ORF">AMAG_17623</name>
</gene>
<protein>
    <submittedName>
        <fullName evidence="2">Uncharacterized protein</fullName>
    </submittedName>
</protein>
<evidence type="ECO:0000313" key="3">
    <source>
        <dbReference type="Proteomes" id="UP000054350"/>
    </source>
</evidence>
<reference evidence="3" key="2">
    <citation type="submission" date="2009-11" db="EMBL/GenBank/DDBJ databases">
        <title>The Genome Sequence of Allomyces macrogynus strain ATCC 38327.</title>
        <authorList>
            <consortium name="The Broad Institute Genome Sequencing Platform"/>
            <person name="Russ C."/>
            <person name="Cuomo C."/>
            <person name="Shea T."/>
            <person name="Young S.K."/>
            <person name="Zeng Q."/>
            <person name="Koehrsen M."/>
            <person name="Haas B."/>
            <person name="Borodovsky M."/>
            <person name="Guigo R."/>
            <person name="Alvarado L."/>
            <person name="Berlin A."/>
            <person name="Borenstein D."/>
            <person name="Chen Z."/>
            <person name="Engels R."/>
            <person name="Freedman E."/>
            <person name="Gellesch M."/>
            <person name="Goldberg J."/>
            <person name="Griggs A."/>
            <person name="Gujja S."/>
            <person name="Heiman D."/>
            <person name="Hepburn T."/>
            <person name="Howarth C."/>
            <person name="Jen D."/>
            <person name="Larson L."/>
            <person name="Lewis B."/>
            <person name="Mehta T."/>
            <person name="Park D."/>
            <person name="Pearson M."/>
            <person name="Roberts A."/>
            <person name="Saif S."/>
            <person name="Shenoy N."/>
            <person name="Sisk P."/>
            <person name="Stolte C."/>
            <person name="Sykes S."/>
            <person name="Walk T."/>
            <person name="White J."/>
            <person name="Yandava C."/>
            <person name="Burger G."/>
            <person name="Gray M.W."/>
            <person name="Holland P.W.H."/>
            <person name="King N."/>
            <person name="Lang F.B.F."/>
            <person name="Roger A.J."/>
            <person name="Ruiz-Trillo I."/>
            <person name="Lander E."/>
            <person name="Nusbaum C."/>
        </authorList>
    </citation>
    <scope>NUCLEOTIDE SEQUENCE [LARGE SCALE GENOMIC DNA]</scope>
    <source>
        <strain evidence="3">ATCC 38327</strain>
    </source>
</reference>
<reference evidence="2 3" key="1">
    <citation type="submission" date="2009-11" db="EMBL/GenBank/DDBJ databases">
        <title>Annotation of Allomyces macrogynus ATCC 38327.</title>
        <authorList>
            <consortium name="The Broad Institute Genome Sequencing Platform"/>
            <person name="Russ C."/>
            <person name="Cuomo C."/>
            <person name="Burger G."/>
            <person name="Gray M.W."/>
            <person name="Holland P.W.H."/>
            <person name="King N."/>
            <person name="Lang F.B.F."/>
            <person name="Roger A.J."/>
            <person name="Ruiz-Trillo I."/>
            <person name="Young S.K."/>
            <person name="Zeng Q."/>
            <person name="Gargeya S."/>
            <person name="Fitzgerald M."/>
            <person name="Haas B."/>
            <person name="Abouelleil A."/>
            <person name="Alvarado L."/>
            <person name="Arachchi H.M."/>
            <person name="Berlin A."/>
            <person name="Chapman S.B."/>
            <person name="Gearin G."/>
            <person name="Goldberg J."/>
            <person name="Griggs A."/>
            <person name="Gujja S."/>
            <person name="Hansen M."/>
            <person name="Heiman D."/>
            <person name="Howarth C."/>
            <person name="Larimer J."/>
            <person name="Lui A."/>
            <person name="MacDonald P.J.P."/>
            <person name="McCowen C."/>
            <person name="Montmayeur A."/>
            <person name="Murphy C."/>
            <person name="Neiman D."/>
            <person name="Pearson M."/>
            <person name="Priest M."/>
            <person name="Roberts A."/>
            <person name="Saif S."/>
            <person name="Shea T."/>
            <person name="Sisk P."/>
            <person name="Stolte C."/>
            <person name="Sykes S."/>
            <person name="Wortman J."/>
            <person name="Nusbaum C."/>
            <person name="Birren B."/>
        </authorList>
    </citation>
    <scope>NUCLEOTIDE SEQUENCE [LARGE SCALE GENOMIC DNA]</scope>
    <source>
        <strain evidence="2 3">ATCC 38327</strain>
    </source>
</reference>
<dbReference type="EMBL" id="GG745328">
    <property type="protein sequence ID" value="KNE54135.1"/>
    <property type="molecule type" value="Genomic_DNA"/>
</dbReference>
<evidence type="ECO:0000256" key="1">
    <source>
        <dbReference type="SAM" id="MobiDB-lite"/>
    </source>
</evidence>
<organism evidence="2 3">
    <name type="scientific">Allomyces macrogynus (strain ATCC 38327)</name>
    <name type="common">Allomyces javanicus var. macrogynus</name>
    <dbReference type="NCBI Taxonomy" id="578462"/>
    <lineage>
        <taxon>Eukaryota</taxon>
        <taxon>Fungi</taxon>
        <taxon>Fungi incertae sedis</taxon>
        <taxon>Blastocladiomycota</taxon>
        <taxon>Blastocladiomycetes</taxon>
        <taxon>Blastocladiales</taxon>
        <taxon>Blastocladiaceae</taxon>
        <taxon>Allomyces</taxon>
    </lineage>
</organism>
<evidence type="ECO:0000313" key="2">
    <source>
        <dbReference type="EMBL" id="KNE54135.1"/>
    </source>
</evidence>
<accession>A0A0L0RVM0</accession>
<name>A0A0L0RVM0_ALLM3</name>
<proteinExistence type="predicted"/>
<keyword evidence="3" id="KW-1185">Reference proteome</keyword>
<feature type="region of interest" description="Disordered" evidence="1">
    <location>
        <begin position="91"/>
        <end position="120"/>
    </location>
</feature>
<dbReference type="Proteomes" id="UP000054350">
    <property type="component" value="Unassembled WGS sequence"/>
</dbReference>
<sequence>MAAVANNNEEEIAPAATRRSLLALSSIFRGTVTAPGEVDVGVDPDCAALGEVGARLVSVENAGGVLMVVQAGAAELEGVRVAGAEVEAPLLHNDNGGVGVEHGVARPVSPREGQHDAKGE</sequence>
<dbReference type="AlphaFoldDB" id="A0A0L0RVM0"/>
<dbReference type="VEuPathDB" id="FungiDB:AMAG_17623"/>